<sequence length="68" mass="7833">MNKVLTNYRLPEKDCKEVDKEAQISSIPTSSFPYMIHRDRLKTVKVALKALHISEHTCTVCFLHSESN</sequence>
<evidence type="ECO:0000313" key="2">
    <source>
        <dbReference type="Proteomes" id="UP001055879"/>
    </source>
</evidence>
<dbReference type="EMBL" id="CM042047">
    <property type="protein sequence ID" value="KAI3772509.1"/>
    <property type="molecule type" value="Genomic_DNA"/>
</dbReference>
<reference evidence="2" key="1">
    <citation type="journal article" date="2022" name="Mol. Ecol. Resour.">
        <title>The genomes of chicory, endive, great burdock and yacon provide insights into Asteraceae palaeo-polyploidization history and plant inulin production.</title>
        <authorList>
            <person name="Fan W."/>
            <person name="Wang S."/>
            <person name="Wang H."/>
            <person name="Wang A."/>
            <person name="Jiang F."/>
            <person name="Liu H."/>
            <person name="Zhao H."/>
            <person name="Xu D."/>
            <person name="Zhang Y."/>
        </authorList>
    </citation>
    <scope>NUCLEOTIDE SEQUENCE [LARGE SCALE GENOMIC DNA]</scope>
    <source>
        <strain evidence="2">cv. Niubang</strain>
    </source>
</reference>
<proteinExistence type="predicted"/>
<protein>
    <submittedName>
        <fullName evidence="1">Uncharacterized protein</fullName>
    </submittedName>
</protein>
<dbReference type="Proteomes" id="UP001055879">
    <property type="component" value="Linkage Group LG01"/>
</dbReference>
<name>A0ACB9FMD1_ARCLA</name>
<organism evidence="1 2">
    <name type="scientific">Arctium lappa</name>
    <name type="common">Greater burdock</name>
    <name type="synonym">Lappa major</name>
    <dbReference type="NCBI Taxonomy" id="4217"/>
    <lineage>
        <taxon>Eukaryota</taxon>
        <taxon>Viridiplantae</taxon>
        <taxon>Streptophyta</taxon>
        <taxon>Embryophyta</taxon>
        <taxon>Tracheophyta</taxon>
        <taxon>Spermatophyta</taxon>
        <taxon>Magnoliopsida</taxon>
        <taxon>eudicotyledons</taxon>
        <taxon>Gunneridae</taxon>
        <taxon>Pentapetalae</taxon>
        <taxon>asterids</taxon>
        <taxon>campanulids</taxon>
        <taxon>Asterales</taxon>
        <taxon>Asteraceae</taxon>
        <taxon>Carduoideae</taxon>
        <taxon>Cardueae</taxon>
        <taxon>Arctiinae</taxon>
        <taxon>Arctium</taxon>
    </lineage>
</organism>
<comment type="caution">
    <text evidence="1">The sequence shown here is derived from an EMBL/GenBank/DDBJ whole genome shotgun (WGS) entry which is preliminary data.</text>
</comment>
<gene>
    <name evidence="1" type="ORF">L6452_03695</name>
</gene>
<reference evidence="1 2" key="2">
    <citation type="journal article" date="2022" name="Mol. Ecol. Resour.">
        <title>The genomes of chicory, endive, great burdock and yacon provide insights into Asteraceae paleo-polyploidization history and plant inulin production.</title>
        <authorList>
            <person name="Fan W."/>
            <person name="Wang S."/>
            <person name="Wang H."/>
            <person name="Wang A."/>
            <person name="Jiang F."/>
            <person name="Liu H."/>
            <person name="Zhao H."/>
            <person name="Xu D."/>
            <person name="Zhang Y."/>
        </authorList>
    </citation>
    <scope>NUCLEOTIDE SEQUENCE [LARGE SCALE GENOMIC DNA]</scope>
    <source>
        <strain evidence="2">cv. Niubang</strain>
    </source>
</reference>
<evidence type="ECO:0000313" key="1">
    <source>
        <dbReference type="EMBL" id="KAI3772509.1"/>
    </source>
</evidence>
<keyword evidence="2" id="KW-1185">Reference proteome</keyword>
<accession>A0ACB9FMD1</accession>